<keyword evidence="3" id="KW-0804">Transcription</keyword>
<reference evidence="5 6" key="1">
    <citation type="submission" date="2018-03" db="EMBL/GenBank/DDBJ databases">
        <title>Phenotypic and genomic properties of Cyclonatronum proteinivorum gen. nov., sp. nov., a haloalkaliphilic bacteroidete from soda lakes possessing Na+-translocating rhodopsin.</title>
        <authorList>
            <person name="Toshchakov S.V."/>
            <person name="Korzhenkov A."/>
            <person name="Samarov N.I."/>
            <person name="Kublanov I.V."/>
            <person name="Muntyan M.S."/>
            <person name="Sorokin D.Y."/>
        </authorList>
    </citation>
    <scope>NUCLEOTIDE SEQUENCE [LARGE SCALE GENOMIC DNA]</scope>
    <source>
        <strain evidence="5 6">Omega</strain>
    </source>
</reference>
<feature type="domain" description="HTH araC/xylS-type" evidence="4">
    <location>
        <begin position="79"/>
        <end position="177"/>
    </location>
</feature>
<gene>
    <name evidence="5" type="ORF">CYPRO_0248</name>
</gene>
<evidence type="ECO:0000256" key="1">
    <source>
        <dbReference type="ARBA" id="ARBA00023015"/>
    </source>
</evidence>
<dbReference type="AlphaFoldDB" id="A0A345UGD4"/>
<organism evidence="5 6">
    <name type="scientific">Cyclonatronum proteinivorum</name>
    <dbReference type="NCBI Taxonomy" id="1457365"/>
    <lineage>
        <taxon>Bacteria</taxon>
        <taxon>Pseudomonadati</taxon>
        <taxon>Balneolota</taxon>
        <taxon>Balneolia</taxon>
        <taxon>Balneolales</taxon>
        <taxon>Cyclonatronaceae</taxon>
        <taxon>Cyclonatronum</taxon>
    </lineage>
</organism>
<dbReference type="GO" id="GO:0043565">
    <property type="term" value="F:sequence-specific DNA binding"/>
    <property type="evidence" value="ECO:0007669"/>
    <property type="project" value="InterPro"/>
</dbReference>
<dbReference type="OrthoDB" id="952277at2"/>
<evidence type="ECO:0000313" key="6">
    <source>
        <dbReference type="Proteomes" id="UP000254808"/>
    </source>
</evidence>
<evidence type="ECO:0000256" key="3">
    <source>
        <dbReference type="ARBA" id="ARBA00023163"/>
    </source>
</evidence>
<dbReference type="PANTHER" id="PTHR43280">
    <property type="entry name" value="ARAC-FAMILY TRANSCRIPTIONAL REGULATOR"/>
    <property type="match status" value="1"/>
</dbReference>
<keyword evidence="2 5" id="KW-0238">DNA-binding</keyword>
<accession>A0A345UGD4</accession>
<dbReference type="InterPro" id="IPR020449">
    <property type="entry name" value="Tscrpt_reg_AraC-type_HTH"/>
</dbReference>
<name>A0A345UGD4_9BACT</name>
<dbReference type="SMART" id="SM00342">
    <property type="entry name" value="HTH_ARAC"/>
    <property type="match status" value="1"/>
</dbReference>
<evidence type="ECO:0000313" key="5">
    <source>
        <dbReference type="EMBL" id="AXI99535.1"/>
    </source>
</evidence>
<dbReference type="SUPFAM" id="SSF46689">
    <property type="entry name" value="Homeodomain-like"/>
    <property type="match status" value="1"/>
</dbReference>
<sequence length="187" mass="20876">MKIIHIKNMVCPRCVEAVRQTLSGMQLKPDSVSLGKTVFSQPLQPEQLGTLEEKLKALGFELIRPEAADLPAQIRSAVIRYQQLLEEGKVNGLLSAFLGSKLHKNYSYLSEQFSRAGGQTITQYHEKLRTERAKELLELGQLSVGEIALTLGYSSSQHFSGRFREQTGYSPTAWREKGGPRKSLDAI</sequence>
<protein>
    <submittedName>
        <fullName evidence="5">AraC-type DNA-binding protein</fullName>
    </submittedName>
</protein>
<dbReference type="PROSITE" id="PS01124">
    <property type="entry name" value="HTH_ARAC_FAMILY_2"/>
    <property type="match status" value="1"/>
</dbReference>
<dbReference type="Gene3D" id="3.30.70.100">
    <property type="match status" value="1"/>
</dbReference>
<dbReference type="Proteomes" id="UP000254808">
    <property type="component" value="Chromosome"/>
</dbReference>
<dbReference type="PANTHER" id="PTHR43280:SF2">
    <property type="entry name" value="HTH-TYPE TRANSCRIPTIONAL REGULATOR EXSA"/>
    <property type="match status" value="1"/>
</dbReference>
<dbReference type="EMBL" id="CP027806">
    <property type="protein sequence ID" value="AXI99535.1"/>
    <property type="molecule type" value="Genomic_DNA"/>
</dbReference>
<proteinExistence type="predicted"/>
<dbReference type="PRINTS" id="PR00032">
    <property type="entry name" value="HTHARAC"/>
</dbReference>
<evidence type="ECO:0000259" key="4">
    <source>
        <dbReference type="PROSITE" id="PS01124"/>
    </source>
</evidence>
<keyword evidence="6" id="KW-1185">Reference proteome</keyword>
<dbReference type="InterPro" id="IPR018060">
    <property type="entry name" value="HTH_AraC"/>
</dbReference>
<dbReference type="GO" id="GO:0003700">
    <property type="term" value="F:DNA-binding transcription factor activity"/>
    <property type="evidence" value="ECO:0007669"/>
    <property type="project" value="InterPro"/>
</dbReference>
<evidence type="ECO:0000256" key="2">
    <source>
        <dbReference type="ARBA" id="ARBA00023125"/>
    </source>
</evidence>
<dbReference type="InterPro" id="IPR009057">
    <property type="entry name" value="Homeodomain-like_sf"/>
</dbReference>
<keyword evidence="1" id="KW-0805">Transcription regulation</keyword>
<dbReference type="Pfam" id="PF12833">
    <property type="entry name" value="HTH_18"/>
    <property type="match status" value="1"/>
</dbReference>
<dbReference type="Gene3D" id="1.10.10.60">
    <property type="entry name" value="Homeodomain-like"/>
    <property type="match status" value="2"/>
</dbReference>
<dbReference type="RefSeq" id="WP_114982790.1">
    <property type="nucleotide sequence ID" value="NZ_CP027806.1"/>
</dbReference>
<dbReference type="KEGG" id="cprv:CYPRO_0248"/>